<dbReference type="FunFam" id="3.30.70.270:FF:000003">
    <property type="entry name" value="Transposon Ty3-G Gag-Pol polyprotein"/>
    <property type="match status" value="1"/>
</dbReference>
<dbReference type="Proteomes" id="UP001458880">
    <property type="component" value="Unassembled WGS sequence"/>
</dbReference>
<dbReference type="PANTHER" id="PTHR33064">
    <property type="entry name" value="POL PROTEIN"/>
    <property type="match status" value="1"/>
</dbReference>
<dbReference type="InterPro" id="IPR000477">
    <property type="entry name" value="RT_dom"/>
</dbReference>
<dbReference type="InterPro" id="IPR051320">
    <property type="entry name" value="Viral_Replic_Matur_Polypro"/>
</dbReference>
<dbReference type="CDD" id="cd01647">
    <property type="entry name" value="RT_LTR"/>
    <property type="match status" value="1"/>
</dbReference>
<reference evidence="2 3" key="1">
    <citation type="journal article" date="2024" name="BMC Genomics">
        <title>De novo assembly and annotation of Popillia japonica's genome with initial clues to its potential as an invasive pest.</title>
        <authorList>
            <person name="Cucini C."/>
            <person name="Boschi S."/>
            <person name="Funari R."/>
            <person name="Cardaioli E."/>
            <person name="Iannotti N."/>
            <person name="Marturano G."/>
            <person name="Paoli F."/>
            <person name="Bruttini M."/>
            <person name="Carapelli A."/>
            <person name="Frati F."/>
            <person name="Nardi F."/>
        </authorList>
    </citation>
    <scope>NUCLEOTIDE SEQUENCE [LARGE SCALE GENOMIC DNA]</scope>
    <source>
        <strain evidence="2">DMR45628</strain>
    </source>
</reference>
<dbReference type="InterPro" id="IPR041577">
    <property type="entry name" value="RT_RNaseH_2"/>
</dbReference>
<dbReference type="EMBL" id="JASPKY010000829">
    <property type="protein sequence ID" value="KAK9681264.1"/>
    <property type="molecule type" value="Genomic_DNA"/>
</dbReference>
<accession>A0AAW1HWI1</accession>
<keyword evidence="2" id="KW-0548">Nucleotidyltransferase</keyword>
<dbReference type="SUPFAM" id="SSF56672">
    <property type="entry name" value="DNA/RNA polymerases"/>
    <property type="match status" value="1"/>
</dbReference>
<dbReference type="Pfam" id="PF00078">
    <property type="entry name" value="RVT_1"/>
    <property type="match status" value="1"/>
</dbReference>
<dbReference type="PROSITE" id="PS50878">
    <property type="entry name" value="RT_POL"/>
    <property type="match status" value="1"/>
</dbReference>
<protein>
    <submittedName>
        <fullName evidence="2">RNase H-like domain found in reverse transcriptase</fullName>
    </submittedName>
</protein>
<dbReference type="Gene3D" id="3.30.70.270">
    <property type="match status" value="2"/>
</dbReference>
<keyword evidence="3" id="KW-1185">Reference proteome</keyword>
<organism evidence="2 3">
    <name type="scientific">Popillia japonica</name>
    <name type="common">Japanese beetle</name>
    <dbReference type="NCBI Taxonomy" id="7064"/>
    <lineage>
        <taxon>Eukaryota</taxon>
        <taxon>Metazoa</taxon>
        <taxon>Ecdysozoa</taxon>
        <taxon>Arthropoda</taxon>
        <taxon>Hexapoda</taxon>
        <taxon>Insecta</taxon>
        <taxon>Pterygota</taxon>
        <taxon>Neoptera</taxon>
        <taxon>Endopterygota</taxon>
        <taxon>Coleoptera</taxon>
        <taxon>Polyphaga</taxon>
        <taxon>Scarabaeiformia</taxon>
        <taxon>Scarabaeidae</taxon>
        <taxon>Rutelinae</taxon>
        <taxon>Popillia</taxon>
    </lineage>
</organism>
<keyword evidence="2" id="KW-0808">Transferase</keyword>
<dbReference type="FunFam" id="3.30.70.270:FF:000026">
    <property type="entry name" value="Transposon Ty3-G Gag-Pol polyprotein"/>
    <property type="match status" value="1"/>
</dbReference>
<feature type="domain" description="Reverse transcriptase" evidence="1">
    <location>
        <begin position="1"/>
        <end position="82"/>
    </location>
</feature>
<dbReference type="GO" id="GO:0003964">
    <property type="term" value="F:RNA-directed DNA polymerase activity"/>
    <property type="evidence" value="ECO:0007669"/>
    <property type="project" value="UniProtKB-KW"/>
</dbReference>
<dbReference type="InterPro" id="IPR043502">
    <property type="entry name" value="DNA/RNA_pol_sf"/>
</dbReference>
<gene>
    <name evidence="2" type="ORF">QE152_g38431</name>
</gene>
<evidence type="ECO:0000259" key="1">
    <source>
        <dbReference type="PROSITE" id="PS50878"/>
    </source>
</evidence>
<dbReference type="Pfam" id="PF17919">
    <property type="entry name" value="RT_RNaseH_2"/>
    <property type="match status" value="1"/>
</dbReference>
<evidence type="ECO:0000313" key="2">
    <source>
        <dbReference type="EMBL" id="KAK9681264.1"/>
    </source>
</evidence>
<dbReference type="AlphaFoldDB" id="A0AAW1HWI1"/>
<dbReference type="PANTHER" id="PTHR33064:SF37">
    <property type="entry name" value="RIBONUCLEASE H"/>
    <property type="match status" value="1"/>
</dbReference>
<proteinExistence type="predicted"/>
<name>A0AAW1HWI1_POPJA</name>
<dbReference type="InterPro" id="IPR043128">
    <property type="entry name" value="Rev_trsase/Diguanyl_cyclase"/>
</dbReference>
<evidence type="ECO:0000313" key="3">
    <source>
        <dbReference type="Proteomes" id="UP001458880"/>
    </source>
</evidence>
<keyword evidence="2" id="KW-0695">RNA-directed DNA polymerase</keyword>
<sequence length="243" mass="27561">MPFGLCNAAQTQQRLMDSIFGPSMDDSVFVYLDDIIIATPTFEKHLEVLQEVHRRLKEANLTINLKKCKFCLPSLKYLGFVIDQNGLRTDPEKVTAMLNFPKLETVTQLKRFLGMCGYYRRFLKNFSSLTAPMTALMKGKRKTQKLEWNEEAKQCFTQIKEVLVSAPLLASPDYKKPFSIHCDASSVGLGCMLSQTNENGEEVTVAYASRTLSEQEKRYTVTELELAAVLFGVEKFRPYVEGA</sequence>
<comment type="caution">
    <text evidence="2">The sequence shown here is derived from an EMBL/GenBank/DDBJ whole genome shotgun (WGS) entry which is preliminary data.</text>
</comment>